<feature type="chain" id="PRO_5041645496" evidence="2">
    <location>
        <begin position="31"/>
        <end position="869"/>
    </location>
</feature>
<protein>
    <submittedName>
        <fullName evidence="3">Ig-like domain-containing protein</fullName>
    </submittedName>
</protein>
<feature type="region of interest" description="Disordered" evidence="1">
    <location>
        <begin position="139"/>
        <end position="159"/>
    </location>
</feature>
<accession>A0AA95HC55</accession>
<evidence type="ECO:0000256" key="2">
    <source>
        <dbReference type="SAM" id="SignalP"/>
    </source>
</evidence>
<feature type="compositionally biased region" description="Polar residues" evidence="1">
    <location>
        <begin position="142"/>
        <end position="151"/>
    </location>
</feature>
<dbReference type="EMBL" id="CP124755">
    <property type="protein sequence ID" value="WGZ92021.1"/>
    <property type="molecule type" value="Genomic_DNA"/>
</dbReference>
<feature type="signal peptide" evidence="2">
    <location>
        <begin position="1"/>
        <end position="30"/>
    </location>
</feature>
<dbReference type="PANTHER" id="PTHR34720:SF9">
    <property type="entry name" value="BLR4714 PROTEIN"/>
    <property type="match status" value="1"/>
</dbReference>
<dbReference type="AlphaFoldDB" id="A0AA95HC55"/>
<proteinExistence type="predicted"/>
<dbReference type="Proteomes" id="UP001300672">
    <property type="component" value="Chromosome"/>
</dbReference>
<keyword evidence="2" id="KW-0732">Signal</keyword>
<evidence type="ECO:0000313" key="3">
    <source>
        <dbReference type="EMBL" id="WGZ92021.1"/>
    </source>
</evidence>
<dbReference type="PANTHER" id="PTHR34720">
    <property type="entry name" value="MICROCYSTIN DEPENDENT PROTEIN"/>
    <property type="match status" value="1"/>
</dbReference>
<dbReference type="Pfam" id="PF17963">
    <property type="entry name" value="Big_9"/>
    <property type="match status" value="6"/>
</dbReference>
<dbReference type="Gene3D" id="2.60.40.3440">
    <property type="match status" value="6"/>
</dbReference>
<reference evidence="3" key="1">
    <citation type="journal article" date="2023" name="Int. J. Mol. Sci.">
        <title>Metagenomics Revealed a New Genus 'Candidatus Thiocaldithrix dubininis' gen. nov., sp. nov. and a New Species 'Candidatus Thiothrix putei' sp. nov. in the Family Thiotrichaceae, Some Members of Which Have Traits of Both Na+- and H+-Motive Energetics.</title>
        <authorList>
            <person name="Ravin N.V."/>
            <person name="Muntyan M.S."/>
            <person name="Smolyakov D.D."/>
            <person name="Rudenko T.S."/>
            <person name="Beletsky A.V."/>
            <person name="Mardanov A.V."/>
            <person name="Grabovich M.Y."/>
        </authorList>
    </citation>
    <scope>NUCLEOTIDE SEQUENCE</scope>
    <source>
        <strain evidence="3">GKL-01</strain>
    </source>
</reference>
<organism evidence="3">
    <name type="scientific">Candidatus Thiocaldithrix dubininis</name>
    <dbReference type="NCBI Taxonomy" id="3080823"/>
    <lineage>
        <taxon>Bacteria</taxon>
        <taxon>Pseudomonadati</taxon>
        <taxon>Pseudomonadota</taxon>
        <taxon>Gammaproteobacteria</taxon>
        <taxon>Thiotrichales</taxon>
        <taxon>Thiotrichaceae</taxon>
        <taxon>Candidatus Thiocaldithrix</taxon>
    </lineage>
</organism>
<dbReference type="NCBIfam" id="NF012211">
    <property type="entry name" value="tand_rpt_95"/>
    <property type="match status" value="6"/>
</dbReference>
<sequence length="869" mass="91271">MNTLSFFPRKKLSAAIMLLMGSLAGQSAFALSPPNITVDIKWNTNFNGVTDIMNAFNAARRAEEQQLGLPANALGNLVLPSQTVWAGMSDDAKALFLINAERTARNNMQPGVLGLPYAGVERHVDEVARDYAQLLHDLSKTGHYQPSNNPDVDNPSKRLDNGVGASCREFLSRSENLAYFSAYSSQPIGASSVPLPLERAIYAWIYDDSTSQWGHREAVLLQDTTLTNNPWGYHNNNGSAAHEGFLGFHVLGSTSYKPFGEPPANMPYSYGVAIVMNIYDPLSDAAAVSNACGYDVTVRTEDLPTTTPINQAPKAVADSATVDYGQSVRINVLSNDSDPDNDTLTVQSFTNPAHGTVSKDSQNVLTYTPAIGFSGADSFTYTISDGKGHTAVATVNLIVNAPPNGAPTAVADTATTTYGTQVTIQVLSNDTDPDNDLLTLIDSTNGTNGTVSFSDSAITYKPNAGFSGEDSFSYTITDGHGHTAIGQVKVTVGAAPNRAPTAVTDTVTTNYGAAVTINALSNDTDPENDTLTVTGNTQASNGTVTRSGNTFTYTPRSGFSGADSFSYTISDGKGNAATGLVNVTVGAAPNRAPTAVTDTVTTNYGAAITINALSNDTDPENDTLTVTGNTQVSNGTVTRSGNTFTYTPRSGFSGADSFSYTISDGKGNSATGTVNITVGAAPVDNKAPIAVNDTISTTMGVPVLVNLLANDSDPNGDKIALKTLSNPKNGKLYRMNDSYIFYFPNAGFVGKDSFTYTITDSKGATSTASVAITVAPANRLPVAKNDVVTAKSGKAVMLNLLANDSDPDGDALTVLGATVPSHGSIRWQDKKTIIYTPRADYTGWDNFAYTISDGKGGSALAFVSVWVSK</sequence>
<gene>
    <name evidence="3" type="ORF">QJT80_05955</name>
</gene>
<evidence type="ECO:0000256" key="1">
    <source>
        <dbReference type="SAM" id="MobiDB-lite"/>
    </source>
</evidence>
<dbReference type="KEGG" id="tdu:QJT80_05955"/>
<name>A0AA95HC55_9GAMM</name>
<reference evidence="3" key="2">
    <citation type="submission" date="2023-04" db="EMBL/GenBank/DDBJ databases">
        <authorList>
            <person name="Beletskiy A.V."/>
            <person name="Mardanov A.V."/>
            <person name="Ravin N.V."/>
        </authorList>
    </citation>
    <scope>NUCLEOTIDE SEQUENCE</scope>
    <source>
        <strain evidence="3">GKL-01</strain>
    </source>
</reference>